<protein>
    <submittedName>
        <fullName evidence="5">Ultraviolet-B receptor UVR8</fullName>
    </submittedName>
</protein>
<proteinExistence type="predicted"/>
<evidence type="ECO:0000256" key="1">
    <source>
        <dbReference type="ARBA" id="ARBA00022737"/>
    </source>
</evidence>
<dbReference type="PANTHER" id="PTHR45622:SF70">
    <property type="entry name" value="SECRETION-REGULATING GUANINE NUCLEOTIDE EXCHANGE FACTOR"/>
    <property type="match status" value="1"/>
</dbReference>
<dbReference type="PROSITE" id="PS50012">
    <property type="entry name" value="RCC1_3"/>
    <property type="match status" value="5"/>
</dbReference>
<evidence type="ECO:0000256" key="3">
    <source>
        <dbReference type="SAM" id="MobiDB-lite"/>
    </source>
</evidence>
<feature type="region of interest" description="Disordered" evidence="3">
    <location>
        <begin position="1150"/>
        <end position="1176"/>
    </location>
</feature>
<feature type="region of interest" description="Disordered" evidence="3">
    <location>
        <begin position="811"/>
        <end position="842"/>
    </location>
</feature>
<dbReference type="Gene3D" id="2.130.10.30">
    <property type="entry name" value="Regulator of chromosome condensation 1/beta-lactamase-inhibitor protein II"/>
    <property type="match status" value="2"/>
</dbReference>
<feature type="repeat" description="RCC1" evidence="2">
    <location>
        <begin position="1293"/>
        <end position="1344"/>
    </location>
</feature>
<evidence type="ECO:0000313" key="5">
    <source>
        <dbReference type="EMBL" id="KAF0290927.1"/>
    </source>
</evidence>
<comment type="caution">
    <text evidence="5">The sequence shown here is derived from an EMBL/GenBank/DDBJ whole genome shotgun (WGS) entry which is preliminary data.</text>
</comment>
<dbReference type="EMBL" id="VIIS01001919">
    <property type="protein sequence ID" value="KAF0290927.1"/>
    <property type="molecule type" value="Genomic_DNA"/>
</dbReference>
<evidence type="ECO:0000259" key="4">
    <source>
        <dbReference type="Pfam" id="PF25390"/>
    </source>
</evidence>
<feature type="domain" description="RCC1-like" evidence="4">
    <location>
        <begin position="897"/>
        <end position="1139"/>
    </location>
</feature>
<dbReference type="InterPro" id="IPR009091">
    <property type="entry name" value="RCC1/BLIP-II"/>
</dbReference>
<dbReference type="SUPFAM" id="SSF50985">
    <property type="entry name" value="RCC1/BLIP-II"/>
    <property type="match status" value="2"/>
</dbReference>
<feature type="region of interest" description="Disordered" evidence="3">
    <location>
        <begin position="1216"/>
        <end position="1272"/>
    </location>
</feature>
<evidence type="ECO:0000256" key="2">
    <source>
        <dbReference type="PROSITE-ProRule" id="PRU00235"/>
    </source>
</evidence>
<feature type="repeat" description="RCC1" evidence="2">
    <location>
        <begin position="1066"/>
        <end position="1115"/>
    </location>
</feature>
<accession>A0A6A4V3Q1</accession>
<feature type="region of interest" description="Disordered" evidence="3">
    <location>
        <begin position="1"/>
        <end position="86"/>
    </location>
</feature>
<dbReference type="InterPro" id="IPR058923">
    <property type="entry name" value="RCC1-like_dom"/>
</dbReference>
<sequence>MTAPRDHDGTANDGLLTDSSPPAGGVPPANRLPPANGVLPADGGPTTDGRSPAEGDPVAERSSPTDAGPPADGALPADRVPLADGVDTPARISTLIRNDHIMSRRSRSAAMLPVPLFRLRPLLGLDGGASVRLVAARQTGADTVLALLLDSGALLLVLLRPRRRPIVRQVDLPAETDKRVAAMCLCPTGDWLLVAVSAGALFVLPAGCALRGTRPSPGGRLRADDATAYPPAAHPPQPTAVAWWRHGSADLAVIGGRQGEIEFVDLASGERVGGTYVRRGIARLDVVREDIEGRVYLLISSAGGGEQWRLLLEHQVAGYIVPLDALQAAPSSESTDSPGELVRNKLNSLRQLSREKLGSLQQRWADSRLFRRSVARDETGACGTASGSDSASTGSGSTPIVTVEPDTPRTPKPESLTGLMGETRVALHSLRSGDVLAGYYEPTGTLSVHMADLESVPLSIHKMPPSVGRLLVTDAVIFVTDMDGARLFLISSNFSQCDMDMRRFNEDCVLSVFDLEPADGLLALLPTAESAPPARPRLRPHLETLKPTPMRGCLVVTRRGLAICEPLTTPEAALLELGTSAGAGAHLLERVHKLFNVPVGRLFETLGDLKLEEREFTLALAYYRLTKKPHMAVVHKFAAFGYSSQLLHYATILLSGVSEGLLLSDRRRLSDMALLAHCEMALRSGSANDDAALAKFLRTNRHYDAGLALQYTLLARQWDCVRYLLAERRQQQRLLACLTSPEPAPVPPGDDILDHEVAHDPGLRAVLLARPRLAGLYVMKVCERVPRLPAAVLRRLAAITDPLSAELRPLTHGLLGHQPSRRTLSTSQPPSRTTLTNGGSQELCPLEPDDLVDLHLHVLLHLVRAAGPGRAAVLPAQAEAPCRAVGAAADWPPTLSAGFSHAALSRRGELIVWGENSSQCLGDPELSAELATPRAVEHLSAVGVAVIQVACGRAHTVALTTGGVYAWGAGRYGQLGLGAPGSCPHPRLLQTLAYRRVVRVAAGQYHSLALTDDGRLWAWGWNVFGQCGRSCVEDVLWPRPVPGMSKRRVSAVAAGYAHSAALTDDGKVFVFGCNAYGQLGDGSTRKSCRVTQVELPEPAVHLACGFFCCVAVLRSGRVFRWGLDPQSVRLGAQAQKKKSQAAAAAAAAAATTNGVSNGPVSTPARPVGPEARSSQKTVDLLRDAAPGEATPPVRVQLTTATPPAAAGRPIPPIRVQLANATPPPVPAAGRPTPDPPPGPQPPPAAAATSQAGTFTPETRDHLSPSEVDTSDVDGRVVSVAGGAQHTLYLSSSGRLYAQGRNLDGQLGVGGRQEAPRLSEVTVPGGAQTVAVACGADFTLLLTDDGAVLGCGSNSYGQLGQLPAADKLDDAKLVLLKNRRLLRLPQGQNSSETPQSVVATDSGRRTPLEVAFSLTERHECAFSRPAEFSGDAERLHAIIGLFQGSYDSAQLLAKCLDMGCLYAAARVCCVAGKPAKALQHHLAAIRAEAAAEPANGGGGSEALLGAVTAVAAEYLALPVDGSVAGSVQLRQLLLELVAFWLDCQLPVPRLEQLLEPQLERLAHPLAVLLFGGSADMQLSDSRISALFSRLSAGFCVRLCALVCAQISAGRISREFLPALGRLVLPPSAQPVPADAVLDSVICQLLRHRDGGVQLTESRLAELALTDPPPAQLVAFSCGHSLSTSALRDDALPELRVGLSSLGRPIPRTAALLMAQYRQLDGCRSACPSCVLRYVQRCVDTTSEEEDEML</sequence>
<organism evidence="5 6">
    <name type="scientific">Amphibalanus amphitrite</name>
    <name type="common">Striped barnacle</name>
    <name type="synonym">Balanus amphitrite</name>
    <dbReference type="NCBI Taxonomy" id="1232801"/>
    <lineage>
        <taxon>Eukaryota</taxon>
        <taxon>Metazoa</taxon>
        <taxon>Ecdysozoa</taxon>
        <taxon>Arthropoda</taxon>
        <taxon>Crustacea</taxon>
        <taxon>Multicrustacea</taxon>
        <taxon>Cirripedia</taxon>
        <taxon>Thoracica</taxon>
        <taxon>Thoracicalcarea</taxon>
        <taxon>Balanomorpha</taxon>
        <taxon>Balanoidea</taxon>
        <taxon>Balanidae</taxon>
        <taxon>Amphibalaninae</taxon>
        <taxon>Amphibalanus</taxon>
    </lineage>
</organism>
<dbReference type="Proteomes" id="UP000440578">
    <property type="component" value="Unassembled WGS sequence"/>
</dbReference>
<keyword evidence="5" id="KW-0675">Receptor</keyword>
<feature type="repeat" description="RCC1" evidence="2">
    <location>
        <begin position="962"/>
        <end position="1013"/>
    </location>
</feature>
<name>A0A6A4V3Q1_AMPAM</name>
<dbReference type="GO" id="GO:0005737">
    <property type="term" value="C:cytoplasm"/>
    <property type="evidence" value="ECO:0007669"/>
    <property type="project" value="TreeGrafter"/>
</dbReference>
<dbReference type="PRINTS" id="PR00633">
    <property type="entry name" value="RCCNDNSATION"/>
</dbReference>
<evidence type="ECO:0000313" key="6">
    <source>
        <dbReference type="Proteomes" id="UP000440578"/>
    </source>
</evidence>
<feature type="compositionally biased region" description="Low complexity" evidence="3">
    <location>
        <begin position="64"/>
        <end position="78"/>
    </location>
</feature>
<dbReference type="PANTHER" id="PTHR45622">
    <property type="entry name" value="UBIQUITIN-PROTEIN LIGASE E3A-RELATED"/>
    <property type="match status" value="1"/>
</dbReference>
<feature type="repeat" description="RCC1" evidence="2">
    <location>
        <begin position="1014"/>
        <end position="1065"/>
    </location>
</feature>
<dbReference type="Pfam" id="PF13540">
    <property type="entry name" value="RCC1_2"/>
    <property type="match status" value="2"/>
</dbReference>
<feature type="compositionally biased region" description="Polar residues" evidence="3">
    <location>
        <begin position="1151"/>
        <end position="1160"/>
    </location>
</feature>
<feature type="region of interest" description="Disordered" evidence="3">
    <location>
        <begin position="378"/>
        <end position="417"/>
    </location>
</feature>
<feature type="compositionally biased region" description="Pro residues" evidence="3">
    <location>
        <begin position="1221"/>
        <end position="1244"/>
    </location>
</feature>
<dbReference type="OrthoDB" id="6356826at2759"/>
<feature type="compositionally biased region" description="Polar residues" evidence="3">
    <location>
        <begin position="821"/>
        <end position="840"/>
    </location>
</feature>
<keyword evidence="6" id="KW-1185">Reference proteome</keyword>
<reference evidence="5 6" key="1">
    <citation type="submission" date="2019-07" db="EMBL/GenBank/DDBJ databases">
        <title>Draft genome assembly of a fouling barnacle, Amphibalanus amphitrite (Darwin, 1854): The first reference genome for Thecostraca.</title>
        <authorList>
            <person name="Kim W."/>
        </authorList>
    </citation>
    <scope>NUCLEOTIDE SEQUENCE [LARGE SCALE GENOMIC DNA]</scope>
    <source>
        <strain evidence="5">SNU_AA5</strain>
        <tissue evidence="5">Soma without cirri and trophi</tissue>
    </source>
</reference>
<dbReference type="InterPro" id="IPR051709">
    <property type="entry name" value="Ub-ligase/GTPase-reg"/>
</dbReference>
<feature type="repeat" description="RCC1" evidence="2">
    <location>
        <begin position="908"/>
        <end position="962"/>
    </location>
</feature>
<dbReference type="PROSITE" id="PS00626">
    <property type="entry name" value="RCC1_2"/>
    <property type="match status" value="2"/>
</dbReference>
<dbReference type="InterPro" id="IPR000408">
    <property type="entry name" value="Reg_chr_condens"/>
</dbReference>
<dbReference type="Pfam" id="PF25390">
    <property type="entry name" value="WD40_RLD"/>
    <property type="match status" value="1"/>
</dbReference>
<feature type="compositionally biased region" description="Low complexity" evidence="3">
    <location>
        <begin position="380"/>
        <end position="398"/>
    </location>
</feature>
<keyword evidence="1" id="KW-0677">Repeat</keyword>
<feature type="compositionally biased region" description="Basic and acidic residues" evidence="3">
    <location>
        <begin position="1"/>
        <end position="10"/>
    </location>
</feature>
<gene>
    <name evidence="5" type="primary">UVR8_0</name>
    <name evidence="5" type="ORF">FJT64_010876</name>
</gene>